<evidence type="ECO:0000256" key="3">
    <source>
        <dbReference type="ARBA" id="ARBA00022989"/>
    </source>
</evidence>
<feature type="transmembrane region" description="Helical" evidence="5">
    <location>
        <begin position="152"/>
        <end position="173"/>
    </location>
</feature>
<evidence type="ECO:0000256" key="5">
    <source>
        <dbReference type="SAM" id="Phobius"/>
    </source>
</evidence>
<protein>
    <submittedName>
        <fullName evidence="7">MFS transporter</fullName>
    </submittedName>
</protein>
<evidence type="ECO:0000259" key="6">
    <source>
        <dbReference type="PROSITE" id="PS50850"/>
    </source>
</evidence>
<feature type="transmembrane region" description="Helical" evidence="5">
    <location>
        <begin position="58"/>
        <end position="77"/>
    </location>
</feature>
<dbReference type="PROSITE" id="PS50850">
    <property type="entry name" value="MFS"/>
    <property type="match status" value="1"/>
</dbReference>
<feature type="transmembrane region" description="Helical" evidence="5">
    <location>
        <begin position="110"/>
        <end position="131"/>
    </location>
</feature>
<feature type="transmembrane region" description="Helical" evidence="5">
    <location>
        <begin position="314"/>
        <end position="336"/>
    </location>
</feature>
<keyword evidence="3 5" id="KW-1133">Transmembrane helix</keyword>
<evidence type="ECO:0000313" key="7">
    <source>
        <dbReference type="EMBL" id="GAA1658768.1"/>
    </source>
</evidence>
<dbReference type="PANTHER" id="PTHR23514:SF13">
    <property type="entry name" value="INNER MEMBRANE PROTEIN YBJJ"/>
    <property type="match status" value="1"/>
</dbReference>
<reference evidence="8" key="1">
    <citation type="journal article" date="2019" name="Int. J. Syst. Evol. Microbiol.">
        <title>The Global Catalogue of Microorganisms (GCM) 10K type strain sequencing project: providing services to taxonomists for standard genome sequencing and annotation.</title>
        <authorList>
            <consortium name="The Broad Institute Genomics Platform"/>
            <consortium name="The Broad Institute Genome Sequencing Center for Infectious Disease"/>
            <person name="Wu L."/>
            <person name="Ma J."/>
        </authorList>
    </citation>
    <scope>NUCLEOTIDE SEQUENCE [LARGE SCALE GENOMIC DNA]</scope>
    <source>
        <strain evidence="8">JCM 14718</strain>
    </source>
</reference>
<feature type="transmembrane region" description="Helical" evidence="5">
    <location>
        <begin position="290"/>
        <end position="308"/>
    </location>
</feature>
<feature type="transmembrane region" description="Helical" evidence="5">
    <location>
        <begin position="348"/>
        <end position="369"/>
    </location>
</feature>
<dbReference type="InterPro" id="IPR020846">
    <property type="entry name" value="MFS_dom"/>
</dbReference>
<organism evidence="7 8">
    <name type="scientific">Fodinicola feengrottensis</name>
    <dbReference type="NCBI Taxonomy" id="435914"/>
    <lineage>
        <taxon>Bacteria</taxon>
        <taxon>Bacillati</taxon>
        <taxon>Actinomycetota</taxon>
        <taxon>Actinomycetes</taxon>
        <taxon>Mycobacteriales</taxon>
        <taxon>Fodinicola</taxon>
    </lineage>
</organism>
<feature type="transmembrane region" description="Helical" evidence="5">
    <location>
        <begin position="261"/>
        <end position="278"/>
    </location>
</feature>
<keyword evidence="2 5" id="KW-0812">Transmembrane</keyword>
<evidence type="ECO:0000313" key="8">
    <source>
        <dbReference type="Proteomes" id="UP001500618"/>
    </source>
</evidence>
<sequence length="410" mass="42143">MSESLRARLFPAAPAVDSRLRKARWAVIGYFFLMGMLAATWAVRIPDVKMRLGLTNGQLSYALLAFGIGSIACIPFVGRLVDRFGSRLVVLVGGVLCCVVVLGPGLAPSYFWLVAALFCFGVGFNTLDVGMNAHAVEVERAYGRPIMTSFHAIYSVGGFAGSAFGGAAAALAIGALPTFAAAAVLMLVIAVLGPAWLLPPATGSSARTDPSALPVKRRGPSLAVIVLSLLAMFCFLAEGSVADWSSIYLHENLGTTAGTAAIGYAVFSITMTMGRFIGDRLAMWLGPVRLVQLSAGFGAAGMAVGLLVNQPIGAAIGFGIFGFGLASIVPQVFTATANRNPDRGGRDLGQVVGTGYAGMLLGPVAIGAAASLVTLPVALGIPVVLTVVVAILAPILRPARRPAVETAPVG</sequence>
<gene>
    <name evidence="7" type="ORF">GCM10009765_05120</name>
</gene>
<feature type="transmembrane region" description="Helical" evidence="5">
    <location>
        <begin position="27"/>
        <end position="46"/>
    </location>
</feature>
<evidence type="ECO:0000256" key="1">
    <source>
        <dbReference type="ARBA" id="ARBA00004651"/>
    </source>
</evidence>
<feature type="transmembrane region" description="Helical" evidence="5">
    <location>
        <begin position="179"/>
        <end position="198"/>
    </location>
</feature>
<dbReference type="Gene3D" id="1.20.1250.20">
    <property type="entry name" value="MFS general substrate transporter like domains"/>
    <property type="match status" value="2"/>
</dbReference>
<dbReference type="InterPro" id="IPR036259">
    <property type="entry name" value="MFS_trans_sf"/>
</dbReference>
<keyword evidence="8" id="KW-1185">Reference proteome</keyword>
<dbReference type="InterPro" id="IPR051788">
    <property type="entry name" value="MFS_Transporter"/>
</dbReference>
<evidence type="ECO:0000256" key="2">
    <source>
        <dbReference type="ARBA" id="ARBA00022692"/>
    </source>
</evidence>
<comment type="caution">
    <text evidence="7">The sequence shown here is derived from an EMBL/GenBank/DDBJ whole genome shotgun (WGS) entry which is preliminary data.</text>
</comment>
<dbReference type="InterPro" id="IPR011701">
    <property type="entry name" value="MFS"/>
</dbReference>
<name>A0ABP4RP03_9ACTN</name>
<feature type="domain" description="Major facilitator superfamily (MFS) profile" evidence="6">
    <location>
        <begin position="23"/>
        <end position="401"/>
    </location>
</feature>
<feature type="transmembrane region" description="Helical" evidence="5">
    <location>
        <begin position="84"/>
        <end position="104"/>
    </location>
</feature>
<feature type="transmembrane region" description="Helical" evidence="5">
    <location>
        <begin position="375"/>
        <end position="396"/>
    </location>
</feature>
<dbReference type="SUPFAM" id="SSF103473">
    <property type="entry name" value="MFS general substrate transporter"/>
    <property type="match status" value="1"/>
</dbReference>
<dbReference type="Proteomes" id="UP001500618">
    <property type="component" value="Unassembled WGS sequence"/>
</dbReference>
<keyword evidence="4 5" id="KW-0472">Membrane</keyword>
<dbReference type="RefSeq" id="WP_163567533.1">
    <property type="nucleotide sequence ID" value="NZ_BAAANY010000002.1"/>
</dbReference>
<proteinExistence type="predicted"/>
<accession>A0ABP4RP03</accession>
<evidence type="ECO:0000256" key="4">
    <source>
        <dbReference type="ARBA" id="ARBA00023136"/>
    </source>
</evidence>
<dbReference type="EMBL" id="BAAANY010000002">
    <property type="protein sequence ID" value="GAA1658768.1"/>
    <property type="molecule type" value="Genomic_DNA"/>
</dbReference>
<dbReference type="CDD" id="cd17393">
    <property type="entry name" value="MFS_MosC_like"/>
    <property type="match status" value="1"/>
</dbReference>
<feature type="transmembrane region" description="Helical" evidence="5">
    <location>
        <begin position="219"/>
        <end position="241"/>
    </location>
</feature>
<dbReference type="PANTHER" id="PTHR23514">
    <property type="entry name" value="BYPASS OF STOP CODON PROTEIN 6"/>
    <property type="match status" value="1"/>
</dbReference>
<dbReference type="Pfam" id="PF07690">
    <property type="entry name" value="MFS_1"/>
    <property type="match status" value="1"/>
</dbReference>
<comment type="subcellular location">
    <subcellularLocation>
        <location evidence="1">Cell membrane</location>
        <topology evidence="1">Multi-pass membrane protein</topology>
    </subcellularLocation>
</comment>